<dbReference type="AlphaFoldDB" id="A0A8B9BQF3"/>
<feature type="transmembrane region" description="Helical" evidence="13">
    <location>
        <begin position="258"/>
        <end position="283"/>
    </location>
</feature>
<sequence>MIFRGRSHQKSQICVYSCLRSLSCLKERLVLGLTHKPRPAQQSLLSLAPQSQPIWFRCTCSRRGLKFIASQPVPPPEKMTALFDNLSCHHSIDDFRNRVYSTLYSMISIMGFVGNGVVLYVLIRTYRQKTAFQVYMLNLAVSDFLCVCTLPLRVVYYVHKGNWFFSDFLCRVSSYALYVNLYCSIFFMTAMSFFRCIAIVFPVQNINLVTEKKAKFVCVGIWIFVTLTSAPFLQNGTYQHGNKTKCFEPPEDSQKTKLVVILDFIALFLGFIFPFIVITICYTMIIRTLLKNSLKKNQANRKKAIWMIIIVTATFLISFTPYHILRTVHLHVLRLKSASCEDTVYLQKSVVVTLPLAASNCCFDPLLYFFSGGNFRKRLTTFRKASSSSITQAFRKKFSIKEKDDEPFGESQRENGNASVATS</sequence>
<keyword evidence="16" id="KW-1185">Reference proteome</keyword>
<dbReference type="Ensembl" id="ENSABRT00000011241.1">
    <property type="protein sequence ID" value="ENSABRP00000007843.1"/>
    <property type="gene ID" value="ENSABRG00000007145.1"/>
</dbReference>
<evidence type="ECO:0000256" key="8">
    <source>
        <dbReference type="ARBA" id="ARBA00023157"/>
    </source>
</evidence>
<keyword evidence="3" id="KW-1003">Cell membrane</keyword>
<feature type="transmembrane region" description="Helical" evidence="13">
    <location>
        <begin position="135"/>
        <end position="159"/>
    </location>
</feature>
<dbReference type="GeneTree" id="ENSGT01150000286937"/>
<dbReference type="PRINTS" id="PR00237">
    <property type="entry name" value="GPCRRHODOPSN"/>
</dbReference>
<keyword evidence="11" id="KW-0807">Transducer</keyword>
<dbReference type="InterPro" id="IPR000276">
    <property type="entry name" value="GPCR_Rhodpsn"/>
</dbReference>
<feature type="transmembrane region" description="Helical" evidence="13">
    <location>
        <begin position="304"/>
        <end position="325"/>
    </location>
</feature>
<keyword evidence="5 13" id="KW-1133">Transmembrane helix</keyword>
<feature type="transmembrane region" description="Helical" evidence="13">
    <location>
        <begin position="214"/>
        <end position="233"/>
    </location>
</feature>
<protein>
    <recommendedName>
        <fullName evidence="2">Cysteinyl leukotriene receptor 1</fullName>
    </recommendedName>
</protein>
<evidence type="ECO:0000256" key="2">
    <source>
        <dbReference type="ARBA" id="ARBA00014110"/>
    </source>
</evidence>
<evidence type="ECO:0000256" key="3">
    <source>
        <dbReference type="ARBA" id="ARBA00022475"/>
    </source>
</evidence>
<dbReference type="Proteomes" id="UP000694426">
    <property type="component" value="Unplaced"/>
</dbReference>
<keyword evidence="8" id="KW-1015">Disulfide bond</keyword>
<organism evidence="15 16">
    <name type="scientific">Anser brachyrhynchus</name>
    <name type="common">Pink-footed goose</name>
    <dbReference type="NCBI Taxonomy" id="132585"/>
    <lineage>
        <taxon>Eukaryota</taxon>
        <taxon>Metazoa</taxon>
        <taxon>Chordata</taxon>
        <taxon>Craniata</taxon>
        <taxon>Vertebrata</taxon>
        <taxon>Euteleostomi</taxon>
        <taxon>Archelosauria</taxon>
        <taxon>Archosauria</taxon>
        <taxon>Dinosauria</taxon>
        <taxon>Saurischia</taxon>
        <taxon>Theropoda</taxon>
        <taxon>Coelurosauria</taxon>
        <taxon>Aves</taxon>
        <taxon>Neognathae</taxon>
        <taxon>Galloanserae</taxon>
        <taxon>Anseriformes</taxon>
        <taxon>Anatidae</taxon>
        <taxon>Anserinae</taxon>
        <taxon>Anser</taxon>
    </lineage>
</organism>
<dbReference type="Gene3D" id="1.20.1070.10">
    <property type="entry name" value="Rhodopsin 7-helix transmembrane proteins"/>
    <property type="match status" value="1"/>
</dbReference>
<dbReference type="PRINTS" id="PR01533">
    <property type="entry name" value="CYSLTRECPTR"/>
</dbReference>
<gene>
    <name evidence="15" type="primary">CYSLTR1</name>
</gene>
<feature type="region of interest" description="Disordered" evidence="12">
    <location>
        <begin position="401"/>
        <end position="423"/>
    </location>
</feature>
<dbReference type="GO" id="GO:0006816">
    <property type="term" value="P:calcium ion transport"/>
    <property type="evidence" value="ECO:0007669"/>
    <property type="project" value="Ensembl"/>
</dbReference>
<evidence type="ECO:0000256" key="5">
    <source>
        <dbReference type="ARBA" id="ARBA00022989"/>
    </source>
</evidence>
<evidence type="ECO:0000313" key="16">
    <source>
        <dbReference type="Proteomes" id="UP000694426"/>
    </source>
</evidence>
<keyword evidence="10" id="KW-0325">Glycoprotein</keyword>
<dbReference type="GO" id="GO:0004974">
    <property type="term" value="F:leukotriene receptor activity"/>
    <property type="evidence" value="ECO:0007669"/>
    <property type="project" value="Ensembl"/>
</dbReference>
<keyword evidence="4 13" id="KW-0812">Transmembrane</keyword>
<evidence type="ECO:0000313" key="15">
    <source>
        <dbReference type="Ensembl" id="ENSABRP00000007843.1"/>
    </source>
</evidence>
<keyword evidence="6" id="KW-0297">G-protein coupled receptor</keyword>
<dbReference type="GO" id="GO:0007166">
    <property type="term" value="P:cell surface receptor signaling pathway"/>
    <property type="evidence" value="ECO:0007669"/>
    <property type="project" value="Ensembl"/>
</dbReference>
<evidence type="ECO:0000256" key="7">
    <source>
        <dbReference type="ARBA" id="ARBA00023136"/>
    </source>
</evidence>
<evidence type="ECO:0000256" key="13">
    <source>
        <dbReference type="SAM" id="Phobius"/>
    </source>
</evidence>
<feature type="transmembrane region" description="Helical" evidence="13">
    <location>
        <begin position="103"/>
        <end position="123"/>
    </location>
</feature>
<evidence type="ECO:0000259" key="14">
    <source>
        <dbReference type="PROSITE" id="PS50262"/>
    </source>
</evidence>
<evidence type="ECO:0000256" key="4">
    <source>
        <dbReference type="ARBA" id="ARBA00022692"/>
    </source>
</evidence>
<evidence type="ECO:0000256" key="9">
    <source>
        <dbReference type="ARBA" id="ARBA00023170"/>
    </source>
</evidence>
<reference evidence="15" key="1">
    <citation type="submission" date="2025-08" db="UniProtKB">
        <authorList>
            <consortium name="Ensembl"/>
        </authorList>
    </citation>
    <scope>IDENTIFICATION</scope>
</reference>
<dbReference type="PRINTS" id="PR01902">
    <property type="entry name" value="CYSLT1RECPTR"/>
</dbReference>
<dbReference type="GO" id="GO:0003158">
    <property type="term" value="P:endothelium development"/>
    <property type="evidence" value="ECO:0007669"/>
    <property type="project" value="Ensembl"/>
</dbReference>
<evidence type="ECO:0000256" key="10">
    <source>
        <dbReference type="ARBA" id="ARBA00023180"/>
    </source>
</evidence>
<dbReference type="GO" id="GO:0006935">
    <property type="term" value="P:chemotaxis"/>
    <property type="evidence" value="ECO:0007669"/>
    <property type="project" value="Ensembl"/>
</dbReference>
<dbReference type="GO" id="GO:0002437">
    <property type="term" value="P:inflammatory response to antigenic stimulus"/>
    <property type="evidence" value="ECO:0007669"/>
    <property type="project" value="Ensembl"/>
</dbReference>
<comment type="subcellular location">
    <subcellularLocation>
        <location evidence="1">Cell membrane</location>
        <topology evidence="1">Multi-pass membrane protein</topology>
    </subcellularLocation>
</comment>
<keyword evidence="9" id="KW-0675">Receptor</keyword>
<evidence type="ECO:0000256" key="11">
    <source>
        <dbReference type="ARBA" id="ARBA00023224"/>
    </source>
</evidence>
<feature type="transmembrane region" description="Helical" evidence="13">
    <location>
        <begin position="179"/>
        <end position="202"/>
    </location>
</feature>
<evidence type="ECO:0000256" key="6">
    <source>
        <dbReference type="ARBA" id="ARBA00023040"/>
    </source>
</evidence>
<feature type="transmembrane region" description="Helical" evidence="13">
    <location>
        <begin position="345"/>
        <end position="370"/>
    </location>
</feature>
<dbReference type="InterPro" id="IPR004071">
    <property type="entry name" value="Cyst_leuk_rcpt"/>
</dbReference>
<dbReference type="SUPFAM" id="SSF81321">
    <property type="entry name" value="Family A G protein-coupled receptor-like"/>
    <property type="match status" value="1"/>
</dbReference>
<keyword evidence="7 13" id="KW-0472">Membrane</keyword>
<dbReference type="InterPro" id="IPR017452">
    <property type="entry name" value="GPCR_Rhodpsn_7TM"/>
</dbReference>
<feature type="compositionally biased region" description="Polar residues" evidence="12">
    <location>
        <begin position="414"/>
        <end position="423"/>
    </location>
</feature>
<dbReference type="GO" id="GO:0005886">
    <property type="term" value="C:plasma membrane"/>
    <property type="evidence" value="ECO:0007669"/>
    <property type="project" value="UniProtKB-SubCell"/>
</dbReference>
<dbReference type="InterPro" id="IPR013310">
    <property type="entry name" value="CLT1_recept"/>
</dbReference>
<evidence type="ECO:0000256" key="1">
    <source>
        <dbReference type="ARBA" id="ARBA00004651"/>
    </source>
</evidence>
<dbReference type="GO" id="GO:1903409">
    <property type="term" value="P:reactive oxygen species biosynthetic process"/>
    <property type="evidence" value="ECO:0007669"/>
    <property type="project" value="Ensembl"/>
</dbReference>
<dbReference type="Pfam" id="PF00001">
    <property type="entry name" value="7tm_1"/>
    <property type="match status" value="1"/>
</dbReference>
<accession>A0A8B9BQF3</accession>
<proteinExistence type="predicted"/>
<reference evidence="15" key="2">
    <citation type="submission" date="2025-09" db="UniProtKB">
        <authorList>
            <consortium name="Ensembl"/>
        </authorList>
    </citation>
    <scope>IDENTIFICATION</scope>
</reference>
<name>A0A8B9BQF3_9AVES</name>
<evidence type="ECO:0000256" key="12">
    <source>
        <dbReference type="SAM" id="MobiDB-lite"/>
    </source>
</evidence>
<dbReference type="FunFam" id="1.20.1070.10:FF:000017">
    <property type="entry name" value="lysophosphatidic acid receptor 4"/>
    <property type="match status" value="1"/>
</dbReference>
<dbReference type="PANTHER" id="PTHR24231">
    <property type="entry name" value="PURINOCEPTOR-RELATED G-PROTEIN COUPLED RECEPTOR"/>
    <property type="match status" value="1"/>
</dbReference>
<feature type="domain" description="G-protein coupled receptors family 1 profile" evidence="14">
    <location>
        <begin position="114"/>
        <end position="368"/>
    </location>
</feature>
<dbReference type="PROSITE" id="PS50262">
    <property type="entry name" value="G_PROTEIN_RECEP_F1_2"/>
    <property type="match status" value="1"/>
</dbReference>
<dbReference type="GO" id="GO:0051649">
    <property type="term" value="P:establishment of localization in cell"/>
    <property type="evidence" value="ECO:0007669"/>
    <property type="project" value="Ensembl"/>
</dbReference>
<dbReference type="PANTHER" id="PTHR24231:SF45">
    <property type="entry name" value="CYSTEINYL LEUKOTRIENE RECEPTOR 1"/>
    <property type="match status" value="1"/>
</dbReference>